<evidence type="ECO:0000313" key="2">
    <source>
        <dbReference type="Proteomes" id="UP000199615"/>
    </source>
</evidence>
<proteinExistence type="predicted"/>
<accession>A0A1H8NCC4</accession>
<keyword evidence="2" id="KW-1185">Reference proteome</keyword>
<organism evidence="1 2">
    <name type="scientific">Rhodopseudomonas pseudopalustris</name>
    <dbReference type="NCBI Taxonomy" id="1513892"/>
    <lineage>
        <taxon>Bacteria</taxon>
        <taxon>Pseudomonadati</taxon>
        <taxon>Pseudomonadota</taxon>
        <taxon>Alphaproteobacteria</taxon>
        <taxon>Hyphomicrobiales</taxon>
        <taxon>Nitrobacteraceae</taxon>
        <taxon>Rhodopseudomonas</taxon>
    </lineage>
</organism>
<gene>
    <name evidence="1" type="ORF">SAMN05444123_10226</name>
</gene>
<evidence type="ECO:0000313" key="1">
    <source>
        <dbReference type="EMBL" id="SEO27073.1"/>
    </source>
</evidence>
<dbReference type="Proteomes" id="UP000199615">
    <property type="component" value="Unassembled WGS sequence"/>
</dbReference>
<protein>
    <submittedName>
        <fullName evidence="1">Uncharacterized protein</fullName>
    </submittedName>
</protein>
<dbReference type="EMBL" id="FODT01000002">
    <property type="protein sequence ID" value="SEO27073.1"/>
    <property type="molecule type" value="Genomic_DNA"/>
</dbReference>
<reference evidence="2" key="1">
    <citation type="submission" date="2016-10" db="EMBL/GenBank/DDBJ databases">
        <authorList>
            <person name="Varghese N."/>
            <person name="Submissions S."/>
        </authorList>
    </citation>
    <scope>NUCLEOTIDE SEQUENCE [LARGE SCALE GENOMIC DNA]</scope>
    <source>
        <strain evidence="2">DSM 123</strain>
    </source>
</reference>
<dbReference type="AlphaFoldDB" id="A0A1H8NCC4"/>
<name>A0A1H8NCC4_9BRAD</name>
<sequence>MRLLTIVDEALANVVTSFKVTSSDIAQVLSYVTPEMERDHRTECDALRLLKHEADKCALASDTDGVFARGLWSEGVKQAGVAPPVDFGLLRRGLKGVAFDRLGALEDSTITRHRIGKKVDETLEHAQALLDQWAYYAKNGNEHALHSSALVVPLDAPGPVVLDATARADFLWDLFGGRALRIETPSRVRNYSNVTLHVARSSGVGKRTMKANFSKRFPRLIDDLESRLPPDRSVFVCVHKDNRPLAEDYAPAFSRFSIGHWGKVDGSNEWKDFDTAVIFGMPYRDQVSLNNTFFALQGFKGDDWFDDPQWKTYLDVRRVMRQRQLSVSIIQAIGRIRLRCAIDEHGNCPPSDVFIVLPKGQEGDEVLQDIRADLPGLRLADWDFSIDGPKVRKPRKGSKHEAIIAYMAARLPGREPITKVLRALDIDQGSLKKIREKLNEPSSALSEGLWSINVEYVSGKGRGAKSYLVKHQAA</sequence>